<dbReference type="EMBL" id="JACEIK010002519">
    <property type="protein sequence ID" value="MCD9637614.1"/>
    <property type="molecule type" value="Genomic_DNA"/>
</dbReference>
<evidence type="ECO:0000313" key="2">
    <source>
        <dbReference type="EMBL" id="MCD9637614.1"/>
    </source>
</evidence>
<protein>
    <submittedName>
        <fullName evidence="2">Uncharacterized protein</fullName>
    </submittedName>
</protein>
<feature type="compositionally biased region" description="Polar residues" evidence="1">
    <location>
        <begin position="86"/>
        <end position="96"/>
    </location>
</feature>
<gene>
    <name evidence="2" type="ORF">HAX54_020992</name>
</gene>
<organism evidence="2 3">
    <name type="scientific">Datura stramonium</name>
    <name type="common">Jimsonweed</name>
    <name type="synonym">Common thornapple</name>
    <dbReference type="NCBI Taxonomy" id="4076"/>
    <lineage>
        <taxon>Eukaryota</taxon>
        <taxon>Viridiplantae</taxon>
        <taxon>Streptophyta</taxon>
        <taxon>Embryophyta</taxon>
        <taxon>Tracheophyta</taxon>
        <taxon>Spermatophyta</taxon>
        <taxon>Magnoliopsida</taxon>
        <taxon>eudicotyledons</taxon>
        <taxon>Gunneridae</taxon>
        <taxon>Pentapetalae</taxon>
        <taxon>asterids</taxon>
        <taxon>lamiids</taxon>
        <taxon>Solanales</taxon>
        <taxon>Solanaceae</taxon>
        <taxon>Solanoideae</taxon>
        <taxon>Datureae</taxon>
        <taxon>Datura</taxon>
    </lineage>
</organism>
<name>A0ABS8UUD1_DATST</name>
<proteinExistence type="predicted"/>
<keyword evidence="3" id="KW-1185">Reference proteome</keyword>
<reference evidence="2 3" key="1">
    <citation type="journal article" date="2021" name="BMC Genomics">
        <title>Datura genome reveals duplications of psychoactive alkaloid biosynthetic genes and high mutation rate following tissue culture.</title>
        <authorList>
            <person name="Rajewski A."/>
            <person name="Carter-House D."/>
            <person name="Stajich J."/>
            <person name="Litt A."/>
        </authorList>
    </citation>
    <scope>NUCLEOTIDE SEQUENCE [LARGE SCALE GENOMIC DNA]</scope>
    <source>
        <strain evidence="2">AR-01</strain>
    </source>
</reference>
<sequence length="108" mass="11674">MSLSDFTPTKKLDAVLACGLPWLQSLLLQHASGIMSQESSLLALNSLYQTIDDGDDEDGAIQSSMKINDKSDGEGSEVIMETESIQMLRNPSSFSDTSDHEVSDGMSE</sequence>
<feature type="region of interest" description="Disordered" evidence="1">
    <location>
        <begin position="86"/>
        <end position="108"/>
    </location>
</feature>
<evidence type="ECO:0000256" key="1">
    <source>
        <dbReference type="SAM" id="MobiDB-lite"/>
    </source>
</evidence>
<feature type="compositionally biased region" description="Basic and acidic residues" evidence="1">
    <location>
        <begin position="97"/>
        <end position="108"/>
    </location>
</feature>
<comment type="caution">
    <text evidence="2">The sequence shown here is derived from an EMBL/GenBank/DDBJ whole genome shotgun (WGS) entry which is preliminary data.</text>
</comment>
<dbReference type="Proteomes" id="UP000823775">
    <property type="component" value="Unassembled WGS sequence"/>
</dbReference>
<accession>A0ABS8UUD1</accession>
<evidence type="ECO:0000313" key="3">
    <source>
        <dbReference type="Proteomes" id="UP000823775"/>
    </source>
</evidence>